<dbReference type="InterPro" id="IPR050583">
    <property type="entry name" value="Mycobacterial_A85_antigen"/>
</dbReference>
<feature type="transmembrane region" description="Helical" evidence="1">
    <location>
        <begin position="95"/>
        <end position="116"/>
    </location>
</feature>
<evidence type="ECO:0000313" key="2">
    <source>
        <dbReference type="EMBL" id="HIX49690.1"/>
    </source>
</evidence>
<feature type="transmembrane region" description="Helical" evidence="1">
    <location>
        <begin position="67"/>
        <end position="83"/>
    </location>
</feature>
<dbReference type="Proteomes" id="UP000886847">
    <property type="component" value="Unassembled WGS sequence"/>
</dbReference>
<keyword evidence="1" id="KW-1133">Transmembrane helix</keyword>
<proteinExistence type="predicted"/>
<evidence type="ECO:0000313" key="3">
    <source>
        <dbReference type="Proteomes" id="UP000886847"/>
    </source>
</evidence>
<protein>
    <recommendedName>
        <fullName evidence="4">Esterase family protein</fullName>
    </recommendedName>
</protein>
<dbReference type="Pfam" id="PF00756">
    <property type="entry name" value="Esterase"/>
    <property type="match status" value="1"/>
</dbReference>
<dbReference type="PANTHER" id="PTHR48098">
    <property type="entry name" value="ENTEROCHELIN ESTERASE-RELATED"/>
    <property type="match status" value="1"/>
</dbReference>
<name>A0A9D2ATU9_9FIRM</name>
<dbReference type="InterPro" id="IPR000801">
    <property type="entry name" value="Esterase-like"/>
</dbReference>
<gene>
    <name evidence="2" type="ORF">H9851_00200</name>
</gene>
<organism evidence="2 3">
    <name type="scientific">Candidatus Borkfalkia faecavium</name>
    <dbReference type="NCBI Taxonomy" id="2838508"/>
    <lineage>
        <taxon>Bacteria</taxon>
        <taxon>Bacillati</taxon>
        <taxon>Bacillota</taxon>
        <taxon>Clostridia</taxon>
        <taxon>Christensenellales</taxon>
        <taxon>Christensenellaceae</taxon>
        <taxon>Candidatus Borkfalkia</taxon>
    </lineage>
</organism>
<feature type="transmembrane region" description="Helical" evidence="1">
    <location>
        <begin position="41"/>
        <end position="60"/>
    </location>
</feature>
<reference evidence="2" key="2">
    <citation type="submission" date="2021-04" db="EMBL/GenBank/DDBJ databases">
        <authorList>
            <person name="Gilroy R."/>
        </authorList>
    </citation>
    <scope>NUCLEOTIDE SEQUENCE</scope>
    <source>
        <strain evidence="2">2189</strain>
    </source>
</reference>
<sequence length="428" mass="47070">MQTSGRIKKSALDIFSMAVTFGICLVAAIDLVRYAVLGSGAAFLTMLVVEAAFVCVALAAWRGRCHALLALVAAAGVVLYFYMNNAETTQFNLTLLIQAALAAVGAVGGTVWCIAGRLSPRRAAALLLIPVLALAVICGGVWGGCTAADDKKTLAEPCLWSVPDKFDAVDCPEQGRVEELNYTTKAYATDGRSVEKRALVYLPYGYSEAEEYDILYLLHGTGDDEEYWLRTYSYNKTMLDNLIYYGEVQPLIVVTPTWYVEDDCEGNLDPLTYSFKQELRSDLMPAAESAYSTYAKTCDPEGFAASRSHRAFAGLSRGAVTTLHSVFNGCLDLFSRFGTFSGSRTPVEYFAEHIQSEECKDLSIDYWYVSSGTFDFTLAGQLQDYKAVLAAEPRLQEGVNTSLDVFPMRYHSMGSWHLALYNFLLKAF</sequence>
<keyword evidence="1" id="KW-0812">Transmembrane</keyword>
<dbReference type="PANTHER" id="PTHR48098:SF1">
    <property type="entry name" value="DIACYLGLYCEROL ACYLTRANSFERASE_MYCOLYLTRANSFERASE AG85A"/>
    <property type="match status" value="1"/>
</dbReference>
<dbReference type="InterPro" id="IPR029058">
    <property type="entry name" value="AB_hydrolase_fold"/>
</dbReference>
<dbReference type="Gene3D" id="3.40.50.1820">
    <property type="entry name" value="alpha/beta hydrolase"/>
    <property type="match status" value="1"/>
</dbReference>
<keyword evidence="1" id="KW-0472">Membrane</keyword>
<reference evidence="2" key="1">
    <citation type="journal article" date="2021" name="PeerJ">
        <title>Extensive microbial diversity within the chicken gut microbiome revealed by metagenomics and culture.</title>
        <authorList>
            <person name="Gilroy R."/>
            <person name="Ravi A."/>
            <person name="Getino M."/>
            <person name="Pursley I."/>
            <person name="Horton D.L."/>
            <person name="Alikhan N.F."/>
            <person name="Baker D."/>
            <person name="Gharbi K."/>
            <person name="Hall N."/>
            <person name="Watson M."/>
            <person name="Adriaenssens E.M."/>
            <person name="Foster-Nyarko E."/>
            <person name="Jarju S."/>
            <person name="Secka A."/>
            <person name="Antonio M."/>
            <person name="Oren A."/>
            <person name="Chaudhuri R.R."/>
            <person name="La Ragione R."/>
            <person name="Hildebrand F."/>
            <person name="Pallen M.J."/>
        </authorList>
    </citation>
    <scope>NUCLEOTIDE SEQUENCE</scope>
    <source>
        <strain evidence="2">2189</strain>
    </source>
</reference>
<evidence type="ECO:0000256" key="1">
    <source>
        <dbReference type="SAM" id="Phobius"/>
    </source>
</evidence>
<dbReference type="GO" id="GO:0016747">
    <property type="term" value="F:acyltransferase activity, transferring groups other than amino-acyl groups"/>
    <property type="evidence" value="ECO:0007669"/>
    <property type="project" value="TreeGrafter"/>
</dbReference>
<evidence type="ECO:0008006" key="4">
    <source>
        <dbReference type="Google" id="ProtNLM"/>
    </source>
</evidence>
<accession>A0A9D2ATU9</accession>
<feature type="transmembrane region" description="Helical" evidence="1">
    <location>
        <begin position="12"/>
        <end position="35"/>
    </location>
</feature>
<dbReference type="EMBL" id="DXEW01000002">
    <property type="protein sequence ID" value="HIX49690.1"/>
    <property type="molecule type" value="Genomic_DNA"/>
</dbReference>
<feature type="transmembrane region" description="Helical" evidence="1">
    <location>
        <begin position="123"/>
        <end position="143"/>
    </location>
</feature>
<dbReference type="SUPFAM" id="SSF53474">
    <property type="entry name" value="alpha/beta-Hydrolases"/>
    <property type="match status" value="1"/>
</dbReference>
<dbReference type="AlphaFoldDB" id="A0A9D2ATU9"/>
<comment type="caution">
    <text evidence="2">The sequence shown here is derived from an EMBL/GenBank/DDBJ whole genome shotgun (WGS) entry which is preliminary data.</text>
</comment>